<dbReference type="InterPro" id="IPR006045">
    <property type="entry name" value="Cupin_1"/>
</dbReference>
<evidence type="ECO:0000313" key="5">
    <source>
        <dbReference type="EMBL" id="KGT81694.1"/>
    </source>
</evidence>
<evidence type="ECO:0000256" key="3">
    <source>
        <dbReference type="SAM" id="SignalP"/>
    </source>
</evidence>
<dbReference type="PANTHER" id="PTHR35848:SF9">
    <property type="entry name" value="SLL1358 PROTEIN"/>
    <property type="match status" value="1"/>
</dbReference>
<protein>
    <submittedName>
        <fullName evidence="5">Oxalate decarboxylase</fullName>
    </submittedName>
</protein>
<dbReference type="PANTHER" id="PTHR35848">
    <property type="entry name" value="OXALATE-BINDING PROTEIN"/>
    <property type="match status" value="1"/>
</dbReference>
<evidence type="ECO:0000313" key="6">
    <source>
        <dbReference type="Proteomes" id="UP000030377"/>
    </source>
</evidence>
<evidence type="ECO:0000259" key="4">
    <source>
        <dbReference type="SMART" id="SM00835"/>
    </source>
</evidence>
<dbReference type="InterPro" id="IPR006311">
    <property type="entry name" value="TAT_signal"/>
</dbReference>
<feature type="binding site" evidence="2">
    <location>
        <position position="104"/>
    </location>
    <ligand>
        <name>Mn(2+)</name>
        <dbReference type="ChEBI" id="CHEBI:29035"/>
        <label>1</label>
    </ligand>
</feature>
<feature type="signal peptide" evidence="3">
    <location>
        <begin position="1"/>
        <end position="28"/>
    </location>
</feature>
<comment type="cofactor">
    <cofactor evidence="2">
        <name>Mn(2+)</name>
        <dbReference type="ChEBI" id="CHEBI:29035"/>
    </cofactor>
    <text evidence="2">Binds 2 manganese ions per subunit.</text>
</comment>
<keyword evidence="1 2" id="KW-0479">Metal-binding</keyword>
<feature type="domain" description="Cupin type-1" evidence="4">
    <location>
        <begin position="60"/>
        <end position="196"/>
    </location>
</feature>
<feature type="binding site" evidence="2">
    <location>
        <position position="97"/>
    </location>
    <ligand>
        <name>Mn(2+)</name>
        <dbReference type="ChEBI" id="CHEBI:29035"/>
        <label>1</label>
    </ligand>
</feature>
<proteinExistence type="predicted"/>
<feature type="domain" description="Cupin type-1" evidence="4">
    <location>
        <begin position="231"/>
        <end position="373"/>
    </location>
</feature>
<dbReference type="Pfam" id="PF00190">
    <property type="entry name" value="Cupin_1"/>
    <property type="match status" value="2"/>
</dbReference>
<reference evidence="5 6" key="1">
    <citation type="submission" date="2014-09" db="EMBL/GenBank/DDBJ databases">
        <title>Draft genome of Bradyrhizobium japonicum Is-34.</title>
        <authorList>
            <person name="Tsurumaru H."/>
            <person name="Yamakawa T."/>
            <person name="Hashimoto S."/>
            <person name="Okizaki K."/>
            <person name="Kanesaki Y."/>
            <person name="Yoshikawa H."/>
            <person name="Yajima S."/>
        </authorList>
    </citation>
    <scope>NUCLEOTIDE SEQUENCE [LARGE SCALE GENOMIC DNA]</scope>
    <source>
        <strain evidence="5 6">Is-34</strain>
    </source>
</reference>
<gene>
    <name evidence="5" type="ORF">MA20_02880</name>
</gene>
<dbReference type="GO" id="GO:0033609">
    <property type="term" value="P:oxalate metabolic process"/>
    <property type="evidence" value="ECO:0007669"/>
    <property type="project" value="InterPro"/>
</dbReference>
<keyword evidence="3" id="KW-0732">Signal</keyword>
<comment type="caution">
    <text evidence="5">The sequence shown here is derived from an EMBL/GenBank/DDBJ whole genome shotgun (WGS) entry which is preliminary data.</text>
</comment>
<keyword evidence="2" id="KW-0464">Manganese</keyword>
<dbReference type="CDD" id="cd20305">
    <property type="entry name" value="cupin_OxDC_C"/>
    <property type="match status" value="1"/>
</dbReference>
<dbReference type="AlphaFoldDB" id="A0A0A3Y812"/>
<feature type="binding site" evidence="2">
    <location>
        <position position="277"/>
    </location>
    <ligand>
        <name>Mn(2+)</name>
        <dbReference type="ChEBI" id="CHEBI:29035"/>
        <label>2</label>
    </ligand>
</feature>
<dbReference type="Proteomes" id="UP000030377">
    <property type="component" value="Unassembled WGS sequence"/>
</dbReference>
<dbReference type="SMART" id="SM00835">
    <property type="entry name" value="Cupin_1"/>
    <property type="match status" value="2"/>
</dbReference>
<organism evidence="5 6">
    <name type="scientific">Bradyrhizobium japonicum</name>
    <dbReference type="NCBI Taxonomy" id="375"/>
    <lineage>
        <taxon>Bacteria</taxon>
        <taxon>Pseudomonadati</taxon>
        <taxon>Pseudomonadota</taxon>
        <taxon>Alphaproteobacteria</taxon>
        <taxon>Hyphomicrobiales</taxon>
        <taxon>Nitrobacteraceae</taxon>
        <taxon>Bradyrhizobium</taxon>
    </lineage>
</organism>
<sequence>MSNVQRRDVLIGSALAAAAVAAAKPALAGDPSFMNNVPDPLLAADDLPTFKFALEKSEGKVIGESSGKEATVKQLPISKGIAGVSMRLEPGAMRELHWHATAAEWAFVIEGGVRTTVIDPQGRAETNEFEPGDIWYFPRGHGHMLQCLGSQPCHFILIFDNGYFSEFGTFSITDWIGHAPKTLLAKNFGVPAATFDSFPKTEVYFARGAIAPAQPAAPLQGVNLPPQTHKYRLLAQEPHGVYKGGREWRVDASRFPISTTVTGVILDLDPGALRELHWHPNADEWQYVIDGRVSVTLFGSHGRFRVETLEKGDVGYIPQGYGHSIENVGNTPARILIGFNAGTYETINLSQWIAGNPADVLAVNFAQPSELFEKFPKHDVFLASASGPDKSARSDGR</sequence>
<dbReference type="PROSITE" id="PS51318">
    <property type="entry name" value="TAT"/>
    <property type="match status" value="1"/>
</dbReference>
<dbReference type="EMBL" id="JRPN01000001">
    <property type="protein sequence ID" value="KGT81694.1"/>
    <property type="molecule type" value="Genomic_DNA"/>
</dbReference>
<evidence type="ECO:0000256" key="2">
    <source>
        <dbReference type="PIRSR" id="PIRSR617774-2"/>
    </source>
</evidence>
<dbReference type="CDD" id="cd20304">
    <property type="entry name" value="cupin_OxDC_N"/>
    <property type="match status" value="1"/>
</dbReference>
<dbReference type="RefSeq" id="WP_041953385.1">
    <property type="nucleotide sequence ID" value="NZ_CP081350.1"/>
</dbReference>
<dbReference type="NCBIfam" id="TIGR03404">
    <property type="entry name" value="bicupin_oxalic"/>
    <property type="match status" value="1"/>
</dbReference>
<name>A0A0A3Y812_BRAJP</name>
<feature type="chain" id="PRO_5002017585" evidence="3">
    <location>
        <begin position="29"/>
        <end position="397"/>
    </location>
</feature>
<evidence type="ECO:0000256" key="1">
    <source>
        <dbReference type="ARBA" id="ARBA00022723"/>
    </source>
</evidence>
<feature type="binding site" evidence="2">
    <location>
        <position position="143"/>
    </location>
    <ligand>
        <name>Mn(2+)</name>
        <dbReference type="ChEBI" id="CHEBI:29035"/>
        <label>1</label>
    </ligand>
</feature>
<dbReference type="InterPro" id="IPR014710">
    <property type="entry name" value="RmlC-like_jellyroll"/>
</dbReference>
<dbReference type="InterPro" id="IPR017774">
    <property type="entry name" value="Bicupin_oxalate_deCO2ase/Oxase"/>
</dbReference>
<dbReference type="GO" id="GO:0046872">
    <property type="term" value="F:metal ion binding"/>
    <property type="evidence" value="ECO:0007669"/>
    <property type="project" value="UniProtKB-KW"/>
</dbReference>
<feature type="binding site" evidence="2">
    <location>
        <position position="284"/>
    </location>
    <ligand>
        <name>Mn(2+)</name>
        <dbReference type="ChEBI" id="CHEBI:29035"/>
        <label>2</label>
    </ligand>
</feature>
<dbReference type="InterPro" id="IPR011051">
    <property type="entry name" value="RmlC_Cupin_sf"/>
</dbReference>
<feature type="binding site" evidence="2">
    <location>
        <position position="323"/>
    </location>
    <ligand>
        <name>Mn(2+)</name>
        <dbReference type="ChEBI" id="CHEBI:29035"/>
        <label>2</label>
    </ligand>
</feature>
<dbReference type="InterPro" id="IPR051610">
    <property type="entry name" value="GPI/OXD"/>
</dbReference>
<feature type="binding site" evidence="2">
    <location>
        <position position="99"/>
    </location>
    <ligand>
        <name>Mn(2+)</name>
        <dbReference type="ChEBI" id="CHEBI:29035"/>
        <label>1</label>
    </ligand>
</feature>
<feature type="binding site" evidence="2">
    <location>
        <position position="279"/>
    </location>
    <ligand>
        <name>Mn(2+)</name>
        <dbReference type="ChEBI" id="CHEBI:29035"/>
        <label>2</label>
    </ligand>
</feature>
<accession>A0A0A3Y812</accession>
<dbReference type="SUPFAM" id="SSF51182">
    <property type="entry name" value="RmlC-like cupins"/>
    <property type="match status" value="1"/>
</dbReference>
<dbReference type="Gene3D" id="2.60.120.10">
    <property type="entry name" value="Jelly Rolls"/>
    <property type="match status" value="2"/>
</dbReference>